<dbReference type="Proteomes" id="UP001160148">
    <property type="component" value="Unassembled WGS sequence"/>
</dbReference>
<protein>
    <recommendedName>
        <fullName evidence="3">Transposase domain-containing protein</fullName>
    </recommendedName>
</protein>
<evidence type="ECO:0008006" key="3">
    <source>
        <dbReference type="Google" id="ProtNLM"/>
    </source>
</evidence>
<keyword evidence="2" id="KW-1185">Reference proteome</keyword>
<evidence type="ECO:0000313" key="1">
    <source>
        <dbReference type="EMBL" id="CAI6375826.1"/>
    </source>
</evidence>
<gene>
    <name evidence="1" type="ORF">MEUPH1_LOCUS29271</name>
</gene>
<comment type="caution">
    <text evidence="1">The sequence shown here is derived from an EMBL/GenBank/DDBJ whole genome shotgun (WGS) entry which is preliminary data.</text>
</comment>
<accession>A0AAV0Y619</accession>
<dbReference type="AlphaFoldDB" id="A0AAV0Y619"/>
<dbReference type="PANTHER" id="PTHR33053">
    <property type="entry name" value="PROTEIN, PUTATIVE-RELATED"/>
    <property type="match status" value="1"/>
</dbReference>
<organism evidence="1 2">
    <name type="scientific">Macrosiphum euphorbiae</name>
    <name type="common">potato aphid</name>
    <dbReference type="NCBI Taxonomy" id="13131"/>
    <lineage>
        <taxon>Eukaryota</taxon>
        <taxon>Metazoa</taxon>
        <taxon>Ecdysozoa</taxon>
        <taxon>Arthropoda</taxon>
        <taxon>Hexapoda</taxon>
        <taxon>Insecta</taxon>
        <taxon>Pterygota</taxon>
        <taxon>Neoptera</taxon>
        <taxon>Paraneoptera</taxon>
        <taxon>Hemiptera</taxon>
        <taxon>Sternorrhyncha</taxon>
        <taxon>Aphidomorpha</taxon>
        <taxon>Aphidoidea</taxon>
        <taxon>Aphididae</taxon>
        <taxon>Macrosiphini</taxon>
        <taxon>Macrosiphum</taxon>
    </lineage>
</organism>
<evidence type="ECO:0000313" key="2">
    <source>
        <dbReference type="Proteomes" id="UP001160148"/>
    </source>
</evidence>
<name>A0AAV0Y619_9HEMI</name>
<sequence length="702" mass="79354">MPKYAFKPSCSLSKKSRIKRQNLSTSTECNIVCTPLINQEEHPTPVILGVHNSIRITAEPFSHTDNQHILENVELESTENASQEQNMHNELIHNISDPNIFQSKLSEYIISSRTPRRSATKLLKLLKSVDTLNCLKSLPQDSRTLLSTPRSGQVNLTKIGGGEYVHFGISTGLLHTLKHFIPVKNLSILDVWFNIDGLPIDKKGKSFWPILCAICFESTIMKPFIVGAYFGSKKPSNVQEYLYPFIEELNQLLEHGLAIDDNTININMKGIIADAPARAFMKQIKGHSGYFACEKCIEEGIYLSGSISFPNGTAQLRTDESFVSSLNEEHHVGVSPLLEISGFGLVSSIPLDYMHLCCLGIMKKILSFMIRGTLVPNSCGSIRLSRDQIERINRRMKITAQWLSKDFSRIPLDLNDFKTYKATELRQIMLYTGPFIFKNIVSQLVYDNFLIFNIIMRILSCTKTVTNNNEYADVLAKHFLSTFCFVYGRGNVSYNVHSIIHLPQDAKKYGVVDNFSSFPFENYLQHIKKIVQPGHSPLIQLYNRITEERECDLLNAHVSSIHYPYLNGDHCNGPLPVNISNITIAQYSVLFMQNFTIRVSNNNPRSTKKDDCIIISSNVIGIVQNILKINGKIQLLCKTFQHISSLYNEPCTSKSVCVFECSKLSATLTLFSIEDVKFKACYLPNDLQQTTFYVCALLHTIN</sequence>
<dbReference type="EMBL" id="CARXXK010001373">
    <property type="protein sequence ID" value="CAI6375826.1"/>
    <property type="molecule type" value="Genomic_DNA"/>
</dbReference>
<proteinExistence type="predicted"/>
<reference evidence="1 2" key="1">
    <citation type="submission" date="2023-01" db="EMBL/GenBank/DDBJ databases">
        <authorList>
            <person name="Whitehead M."/>
        </authorList>
    </citation>
    <scope>NUCLEOTIDE SEQUENCE [LARGE SCALE GENOMIC DNA]</scope>
</reference>